<dbReference type="RefSeq" id="WP_209263582.1">
    <property type="nucleotide sequence ID" value="NZ_JAFFZN010000003.1"/>
</dbReference>
<evidence type="ECO:0000313" key="3">
    <source>
        <dbReference type="EMBL" id="MBO8184764.1"/>
    </source>
</evidence>
<dbReference type="Proteomes" id="UP001518976">
    <property type="component" value="Unassembled WGS sequence"/>
</dbReference>
<feature type="transmembrane region" description="Helical" evidence="2">
    <location>
        <begin position="28"/>
        <end position="51"/>
    </location>
</feature>
<evidence type="ECO:0000313" key="4">
    <source>
        <dbReference type="Proteomes" id="UP001518976"/>
    </source>
</evidence>
<accession>A0ABS3WP14</accession>
<protein>
    <submittedName>
        <fullName evidence="3">Uncharacterized protein</fullName>
    </submittedName>
</protein>
<keyword evidence="2" id="KW-0812">Transmembrane</keyword>
<keyword evidence="2" id="KW-1133">Transmembrane helix</keyword>
<comment type="caution">
    <text evidence="3">The sequence shown here is derived from an EMBL/GenBank/DDBJ whole genome shotgun (WGS) entry which is preliminary data.</text>
</comment>
<name>A0ABS3WP14_9ACTN</name>
<feature type="transmembrane region" description="Helical" evidence="2">
    <location>
        <begin position="63"/>
        <end position="81"/>
    </location>
</feature>
<sequence>MSIEPQHPQHSPPSATVLRLGRSKLWTAVWGATVLLSVFALLLFGTVFLLARTGGQGAEPGHFVLLALELLIGPFGVYVFVNGWRARHQVLVVDAAGVWWRDEPGSVLIPWQSLAAAGIWHSKSGRAHAYTLELLPRDAIDRDHPLLWPLVREEAPVVHAAMHLPPGLPPMRYRIPLTWRHSEVSSAVRTYAPHLWFGEVRRPPGHLDNPDRRGHRRRTRSRGPAD</sequence>
<organism evidence="3 4">
    <name type="scientific">Streptomyces spirodelae</name>
    <dbReference type="NCBI Taxonomy" id="2812904"/>
    <lineage>
        <taxon>Bacteria</taxon>
        <taxon>Bacillati</taxon>
        <taxon>Actinomycetota</taxon>
        <taxon>Actinomycetes</taxon>
        <taxon>Kitasatosporales</taxon>
        <taxon>Streptomycetaceae</taxon>
        <taxon>Streptomyces</taxon>
    </lineage>
</organism>
<dbReference type="EMBL" id="JAFFZN010000003">
    <property type="protein sequence ID" value="MBO8184764.1"/>
    <property type="molecule type" value="Genomic_DNA"/>
</dbReference>
<keyword evidence="4" id="KW-1185">Reference proteome</keyword>
<keyword evidence="2" id="KW-0472">Membrane</keyword>
<evidence type="ECO:0000256" key="1">
    <source>
        <dbReference type="SAM" id="MobiDB-lite"/>
    </source>
</evidence>
<proteinExistence type="predicted"/>
<evidence type="ECO:0000256" key="2">
    <source>
        <dbReference type="SAM" id="Phobius"/>
    </source>
</evidence>
<feature type="compositionally biased region" description="Basic residues" evidence="1">
    <location>
        <begin position="213"/>
        <end position="226"/>
    </location>
</feature>
<feature type="region of interest" description="Disordered" evidence="1">
    <location>
        <begin position="202"/>
        <end position="226"/>
    </location>
</feature>
<reference evidence="3 4" key="1">
    <citation type="submission" date="2021-02" db="EMBL/GenBank/DDBJ databases">
        <title>Streptomyces spirodelae sp. nov., isolated from duckweed.</title>
        <authorList>
            <person name="Saimee Y."/>
            <person name="Duangmal K."/>
        </authorList>
    </citation>
    <scope>NUCLEOTIDE SEQUENCE [LARGE SCALE GENOMIC DNA]</scope>
    <source>
        <strain evidence="3 4">DW4-2</strain>
    </source>
</reference>
<gene>
    <name evidence="3" type="ORF">JW592_04635</name>
</gene>